<keyword evidence="2" id="KW-1185">Reference proteome</keyword>
<reference evidence="1" key="1">
    <citation type="submission" date="2025-08" db="UniProtKB">
        <authorList>
            <consortium name="Ensembl"/>
        </authorList>
    </citation>
    <scope>IDENTIFICATION</scope>
</reference>
<proteinExistence type="predicted"/>
<sequence length="95" mass="10556">MAVKTSQFLHKSTGGKSPCKNTAATAALKIPSATGILCEISFCQMYDELLSNKVRLKHLVCMIPQCFKTHLAHYFLQIGGLMNIGEKHFKSREDV</sequence>
<accession>A0A8C0FMC5</accession>
<reference evidence="1" key="2">
    <citation type="submission" date="2025-09" db="UniProtKB">
        <authorList>
            <consortium name="Ensembl"/>
        </authorList>
    </citation>
    <scope>IDENTIFICATION</scope>
</reference>
<evidence type="ECO:0000313" key="1">
    <source>
        <dbReference type="Ensembl" id="ENSBOBP00000021636.1"/>
    </source>
</evidence>
<dbReference type="Ensembl" id="ENSBOBT00000022125.1">
    <property type="protein sequence ID" value="ENSBOBP00000021636.1"/>
    <property type="gene ID" value="ENSBOBG00000013107.1"/>
</dbReference>
<evidence type="ECO:0000313" key="2">
    <source>
        <dbReference type="Proteomes" id="UP000694567"/>
    </source>
</evidence>
<dbReference type="AlphaFoldDB" id="A0A8C0FMC5"/>
<dbReference type="Proteomes" id="UP000694567">
    <property type="component" value="Unplaced"/>
</dbReference>
<protein>
    <submittedName>
        <fullName evidence="1">Uncharacterized protein</fullName>
    </submittedName>
</protein>
<name>A0A8C0FMC5_BUBBB</name>
<organism evidence="1 2">
    <name type="scientific">Bubo bubo</name>
    <name type="common">Eurasian eagle-owl</name>
    <name type="synonym">Strix bubo</name>
    <dbReference type="NCBI Taxonomy" id="30461"/>
    <lineage>
        <taxon>Eukaryota</taxon>
        <taxon>Metazoa</taxon>
        <taxon>Chordata</taxon>
        <taxon>Craniata</taxon>
        <taxon>Vertebrata</taxon>
        <taxon>Euteleostomi</taxon>
        <taxon>Archelosauria</taxon>
        <taxon>Archosauria</taxon>
        <taxon>Dinosauria</taxon>
        <taxon>Saurischia</taxon>
        <taxon>Theropoda</taxon>
        <taxon>Coelurosauria</taxon>
        <taxon>Aves</taxon>
        <taxon>Neognathae</taxon>
        <taxon>Neoaves</taxon>
        <taxon>Telluraves</taxon>
        <taxon>Strigiformes</taxon>
        <taxon>Strigidae</taxon>
        <taxon>Bubo</taxon>
    </lineage>
</organism>